<sequence length="304" mass="32117">MEHPVRPDRLTQPDQDVDEPPIGSASPVAPAWMNWTEGPDPQDGNGAQGSTGQQDSTALAEAVEEHYLRGRPHTPSGPGHRRGQRAAEDDSTEGGRKISFVAKIVGLSTASILLCAAIAAAAVASHQRSEPASSTQTAAGEITGVRALDPRGAAGYGPPPSATVGPVERTGGTDTESPDGSQSRENQANGTGGEVSIASARSAEEMFSFVATFYQLLDTAPRDALELIDPALLGDRGDRLVRSWQTMRDIRITGIELRDSSTVVVAVSMRNVAGDQIRLRQSLRLSGPHYPRIEGARVLSVQRS</sequence>
<evidence type="ECO:0000313" key="3">
    <source>
        <dbReference type="Proteomes" id="UP000294911"/>
    </source>
</evidence>
<accession>A0A4R2QJ58</accession>
<dbReference type="OrthoDB" id="3695516at2"/>
<feature type="compositionally biased region" description="Basic and acidic residues" evidence="1">
    <location>
        <begin position="1"/>
        <end position="11"/>
    </location>
</feature>
<reference evidence="2 3" key="1">
    <citation type="submission" date="2019-03" db="EMBL/GenBank/DDBJ databases">
        <title>Genomic Encyclopedia of Type Strains, Phase IV (KMG-IV): sequencing the most valuable type-strain genomes for metagenomic binning, comparative biology and taxonomic classification.</title>
        <authorList>
            <person name="Goeker M."/>
        </authorList>
    </citation>
    <scope>NUCLEOTIDE SEQUENCE [LARGE SCALE GENOMIC DNA]</scope>
    <source>
        <strain evidence="2 3">DSM 45765</strain>
    </source>
</reference>
<feature type="compositionally biased region" description="Polar residues" evidence="1">
    <location>
        <begin position="48"/>
        <end position="57"/>
    </location>
</feature>
<keyword evidence="3" id="KW-1185">Reference proteome</keyword>
<feature type="compositionally biased region" description="Basic and acidic residues" evidence="1">
    <location>
        <begin position="85"/>
        <end position="95"/>
    </location>
</feature>
<organism evidence="2 3">
    <name type="scientific">Tamaricihabitans halophyticus</name>
    <dbReference type="NCBI Taxonomy" id="1262583"/>
    <lineage>
        <taxon>Bacteria</taxon>
        <taxon>Bacillati</taxon>
        <taxon>Actinomycetota</taxon>
        <taxon>Actinomycetes</taxon>
        <taxon>Pseudonocardiales</taxon>
        <taxon>Pseudonocardiaceae</taxon>
        <taxon>Tamaricihabitans</taxon>
    </lineage>
</organism>
<comment type="caution">
    <text evidence="2">The sequence shown here is derived from an EMBL/GenBank/DDBJ whole genome shotgun (WGS) entry which is preliminary data.</text>
</comment>
<dbReference type="Proteomes" id="UP000294911">
    <property type="component" value="Unassembled WGS sequence"/>
</dbReference>
<feature type="region of interest" description="Disordered" evidence="1">
    <location>
        <begin position="1"/>
        <end position="95"/>
    </location>
</feature>
<feature type="compositionally biased region" description="Polar residues" evidence="1">
    <location>
        <begin position="172"/>
        <end position="189"/>
    </location>
</feature>
<name>A0A4R2QJ58_9PSEU</name>
<protein>
    <submittedName>
        <fullName evidence="2">Uncharacterized protein</fullName>
    </submittedName>
</protein>
<feature type="region of interest" description="Disordered" evidence="1">
    <location>
        <begin position="149"/>
        <end position="193"/>
    </location>
</feature>
<evidence type="ECO:0000256" key="1">
    <source>
        <dbReference type="SAM" id="MobiDB-lite"/>
    </source>
</evidence>
<dbReference type="RefSeq" id="WP_132878683.1">
    <property type="nucleotide sequence ID" value="NZ_SLXQ01000009.1"/>
</dbReference>
<dbReference type="EMBL" id="SLXQ01000009">
    <property type="protein sequence ID" value="TCP49402.1"/>
    <property type="molecule type" value="Genomic_DNA"/>
</dbReference>
<proteinExistence type="predicted"/>
<dbReference type="AlphaFoldDB" id="A0A4R2QJ58"/>
<gene>
    <name evidence="2" type="ORF">EV191_109224</name>
</gene>
<evidence type="ECO:0000313" key="2">
    <source>
        <dbReference type="EMBL" id="TCP49402.1"/>
    </source>
</evidence>